<feature type="transmembrane region" description="Helical" evidence="5">
    <location>
        <begin position="103"/>
        <end position="122"/>
    </location>
</feature>
<feature type="transmembrane region" description="Helical" evidence="5">
    <location>
        <begin position="364"/>
        <end position="386"/>
    </location>
</feature>
<dbReference type="InterPro" id="IPR005828">
    <property type="entry name" value="MFS_sugar_transport-like"/>
</dbReference>
<feature type="transmembrane region" description="Helical" evidence="5">
    <location>
        <begin position="311"/>
        <end position="332"/>
    </location>
</feature>
<dbReference type="PROSITE" id="PS00217">
    <property type="entry name" value="SUGAR_TRANSPORT_2"/>
    <property type="match status" value="1"/>
</dbReference>
<dbReference type="InterPro" id="IPR036259">
    <property type="entry name" value="MFS_trans_sf"/>
</dbReference>
<dbReference type="Gene3D" id="1.20.1250.20">
    <property type="entry name" value="MFS general substrate transporter like domains"/>
    <property type="match status" value="1"/>
</dbReference>
<dbReference type="PANTHER" id="PTHR23508:SF10">
    <property type="entry name" value="CARBOXYLIC ACID TRANSPORTER PROTEIN HOMOLOG"/>
    <property type="match status" value="1"/>
</dbReference>
<evidence type="ECO:0000256" key="2">
    <source>
        <dbReference type="ARBA" id="ARBA00022692"/>
    </source>
</evidence>
<dbReference type="PROSITE" id="PS50850">
    <property type="entry name" value="MFS"/>
    <property type="match status" value="1"/>
</dbReference>
<accession>A0AAX3T6X0</accession>
<evidence type="ECO:0000256" key="4">
    <source>
        <dbReference type="ARBA" id="ARBA00023136"/>
    </source>
</evidence>
<dbReference type="SUPFAM" id="SSF103473">
    <property type="entry name" value="MFS general substrate transporter"/>
    <property type="match status" value="1"/>
</dbReference>
<dbReference type="InterPro" id="IPR005829">
    <property type="entry name" value="Sugar_transporter_CS"/>
</dbReference>
<dbReference type="GO" id="GO:0005886">
    <property type="term" value="C:plasma membrane"/>
    <property type="evidence" value="ECO:0007669"/>
    <property type="project" value="UniProtKB-SubCell"/>
</dbReference>
<keyword evidence="4 5" id="KW-0472">Membrane</keyword>
<feature type="transmembrane region" description="Helical" evidence="5">
    <location>
        <begin position="161"/>
        <end position="182"/>
    </location>
</feature>
<dbReference type="CDD" id="cd17316">
    <property type="entry name" value="MFS_SV2_like"/>
    <property type="match status" value="1"/>
</dbReference>
<dbReference type="RefSeq" id="WP_165629398.1">
    <property type="nucleotide sequence ID" value="NZ_CP121270.1"/>
</dbReference>
<dbReference type="GO" id="GO:0046943">
    <property type="term" value="F:carboxylic acid transmembrane transporter activity"/>
    <property type="evidence" value="ECO:0007669"/>
    <property type="project" value="TreeGrafter"/>
</dbReference>
<feature type="domain" description="Major facilitator superfamily (MFS) profile" evidence="6">
    <location>
        <begin position="37"/>
        <end position="452"/>
    </location>
</feature>
<sequence>MTKPPLAASTTAPTTLTPAEVAGRLERLPWSPVQRNLFLVIATAWFFDSIDLGAMTFLLSPISDHFDLSPAQTGVLGSASFAGMFFGAIGAGALADRFGRLRVFKYSIVIWGLASVGLSFAWSYESMLAFRFVLGIGMGAEFPVAAAILAEFMPSSKRGRYATLLEGAWPLGFISAGTLSYLLVASQFGWRGFFLMQAGLAVIALIVRRNLSESPRWQIARGHEADAERTLSAFEQRVREATAEPLPDYTPIPAGPGTAGGGWRALLDVRNRARTLTVWAVWFCLMTGYYGLTTWIGKLLTDSGLDVAKSIGFVLAMALWGIPGFLSAAYLIERLGRRYCLAGYTVGSGIAAFFYGQSSGTVELIVAGSFLQFFFFGMFSSIFAYTPELFATNSRGTGVGSATAMGRLGSVFGPIAVPALLGFGGTGLVFTMSAILFAVGAGIVLTMLPETKNAVLEQID</sequence>
<dbReference type="PANTHER" id="PTHR23508">
    <property type="entry name" value="CARBOXYLIC ACID TRANSPORTER PROTEIN HOMOLOG"/>
    <property type="match status" value="1"/>
</dbReference>
<keyword evidence="3 5" id="KW-1133">Transmembrane helix</keyword>
<proteinExistence type="predicted"/>
<protein>
    <submittedName>
        <fullName evidence="7">MFS transporter</fullName>
    </submittedName>
</protein>
<name>A0AAX3T6X0_9ACTN</name>
<reference evidence="7" key="1">
    <citation type="submission" date="2023-04" db="EMBL/GenBank/DDBJ databases">
        <title>Complete genome sequence of a phthalic acid esters degrading bacterial strain.</title>
        <authorList>
            <person name="Weng L."/>
            <person name="Jia Y."/>
            <person name="Ren L."/>
        </authorList>
    </citation>
    <scope>NUCLEOTIDE SEQUENCE</scope>
    <source>
        <strain evidence="7">RL-LY01</strain>
    </source>
</reference>
<feature type="transmembrane region" description="Helical" evidence="5">
    <location>
        <begin position="71"/>
        <end position="91"/>
    </location>
</feature>
<evidence type="ECO:0000256" key="3">
    <source>
        <dbReference type="ARBA" id="ARBA00022989"/>
    </source>
</evidence>
<dbReference type="PROSITE" id="PS00216">
    <property type="entry name" value="SUGAR_TRANSPORT_1"/>
    <property type="match status" value="1"/>
</dbReference>
<dbReference type="Pfam" id="PF00083">
    <property type="entry name" value="Sugar_tr"/>
    <property type="match status" value="1"/>
</dbReference>
<dbReference type="AlphaFoldDB" id="A0AAX3T6X0"/>
<feature type="transmembrane region" description="Helical" evidence="5">
    <location>
        <begin position="398"/>
        <end position="421"/>
    </location>
</feature>
<feature type="transmembrane region" description="Helical" evidence="5">
    <location>
        <begin position="37"/>
        <end position="59"/>
    </location>
</feature>
<keyword evidence="2 5" id="KW-0812">Transmembrane</keyword>
<dbReference type="InterPro" id="IPR020846">
    <property type="entry name" value="MFS_dom"/>
</dbReference>
<feature type="transmembrane region" description="Helical" evidence="5">
    <location>
        <begin position="273"/>
        <end position="291"/>
    </location>
</feature>
<evidence type="ECO:0000256" key="5">
    <source>
        <dbReference type="SAM" id="Phobius"/>
    </source>
</evidence>
<feature type="transmembrane region" description="Helical" evidence="5">
    <location>
        <begin position="128"/>
        <end position="149"/>
    </location>
</feature>
<feature type="transmembrane region" description="Helical" evidence="5">
    <location>
        <begin position="188"/>
        <end position="207"/>
    </location>
</feature>
<dbReference type="EMBL" id="CP121270">
    <property type="protein sequence ID" value="WFP24715.1"/>
    <property type="molecule type" value="Genomic_DNA"/>
</dbReference>
<evidence type="ECO:0000256" key="1">
    <source>
        <dbReference type="ARBA" id="ARBA00004651"/>
    </source>
</evidence>
<evidence type="ECO:0000313" key="8">
    <source>
        <dbReference type="Proteomes" id="UP001213504"/>
    </source>
</evidence>
<feature type="transmembrane region" description="Helical" evidence="5">
    <location>
        <begin position="427"/>
        <end position="448"/>
    </location>
</feature>
<comment type="subcellular location">
    <subcellularLocation>
        <location evidence="1">Cell membrane</location>
        <topology evidence="1">Multi-pass membrane protein</topology>
    </subcellularLocation>
</comment>
<gene>
    <name evidence="7" type="ORF">P9A14_21770</name>
</gene>
<organism evidence="7 8">
    <name type="scientific">Gordonia hongkongensis</name>
    <dbReference type="NCBI Taxonomy" id="1701090"/>
    <lineage>
        <taxon>Bacteria</taxon>
        <taxon>Bacillati</taxon>
        <taxon>Actinomycetota</taxon>
        <taxon>Actinomycetes</taxon>
        <taxon>Mycobacteriales</taxon>
        <taxon>Gordoniaceae</taxon>
        <taxon>Gordonia</taxon>
    </lineage>
</organism>
<feature type="transmembrane region" description="Helical" evidence="5">
    <location>
        <begin position="339"/>
        <end position="358"/>
    </location>
</feature>
<evidence type="ECO:0000313" key="7">
    <source>
        <dbReference type="EMBL" id="WFP24715.1"/>
    </source>
</evidence>
<evidence type="ECO:0000259" key="6">
    <source>
        <dbReference type="PROSITE" id="PS50850"/>
    </source>
</evidence>
<dbReference type="Proteomes" id="UP001213504">
    <property type="component" value="Chromosome"/>
</dbReference>